<dbReference type="AlphaFoldDB" id="A0A8R1E0M7"/>
<dbReference type="EnsemblMetazoa" id="CJA16405.1">
    <property type="protein sequence ID" value="CJA16405.1"/>
    <property type="gene ID" value="WBGene00135610"/>
</dbReference>
<keyword evidence="2" id="KW-1185">Reference proteome</keyword>
<protein>
    <submittedName>
        <fullName evidence="1">Uncharacterized protein</fullName>
    </submittedName>
</protein>
<reference evidence="1" key="2">
    <citation type="submission" date="2022-06" db="UniProtKB">
        <authorList>
            <consortium name="EnsemblMetazoa"/>
        </authorList>
    </citation>
    <scope>IDENTIFICATION</scope>
    <source>
        <strain evidence="1">DF5081</strain>
    </source>
</reference>
<name>A0A8R1E0M7_CAEJA</name>
<dbReference type="Proteomes" id="UP000005237">
    <property type="component" value="Unassembled WGS sequence"/>
</dbReference>
<accession>A0A8R1E0M7</accession>
<reference evidence="2" key="1">
    <citation type="submission" date="2010-08" db="EMBL/GenBank/DDBJ databases">
        <authorList>
            <consortium name="Caenorhabditis japonica Sequencing Consortium"/>
            <person name="Wilson R.K."/>
        </authorList>
    </citation>
    <scope>NUCLEOTIDE SEQUENCE [LARGE SCALE GENOMIC DNA]</scope>
    <source>
        <strain evidence="2">DF5081</strain>
    </source>
</reference>
<evidence type="ECO:0000313" key="2">
    <source>
        <dbReference type="Proteomes" id="UP000005237"/>
    </source>
</evidence>
<organism evidence="1 2">
    <name type="scientific">Caenorhabditis japonica</name>
    <dbReference type="NCBI Taxonomy" id="281687"/>
    <lineage>
        <taxon>Eukaryota</taxon>
        <taxon>Metazoa</taxon>
        <taxon>Ecdysozoa</taxon>
        <taxon>Nematoda</taxon>
        <taxon>Chromadorea</taxon>
        <taxon>Rhabditida</taxon>
        <taxon>Rhabditina</taxon>
        <taxon>Rhabditomorpha</taxon>
        <taxon>Rhabditoidea</taxon>
        <taxon>Rhabditidae</taxon>
        <taxon>Peloderinae</taxon>
        <taxon>Caenorhabditis</taxon>
    </lineage>
</organism>
<evidence type="ECO:0000313" key="1">
    <source>
        <dbReference type="EnsemblMetazoa" id="CJA16405.1"/>
    </source>
</evidence>
<sequence>MTEKLTYIVSGLSKSFEIFRKYPLAPCQGTLKASVLYLSATLYVGDHITRCRLSVGDVLIIIIIFRVG</sequence>
<proteinExistence type="predicted"/>